<evidence type="ECO:0000256" key="1">
    <source>
        <dbReference type="ARBA" id="ARBA00022729"/>
    </source>
</evidence>
<dbReference type="Gene3D" id="2.60.40.2030">
    <property type="match status" value="4"/>
</dbReference>
<dbReference type="Pfam" id="PF00353">
    <property type="entry name" value="HemolysinCabind"/>
    <property type="match status" value="6"/>
</dbReference>
<evidence type="ECO:0000256" key="2">
    <source>
        <dbReference type="ARBA" id="ARBA00022737"/>
    </source>
</evidence>
<dbReference type="InterPro" id="IPR036691">
    <property type="entry name" value="Endo/exonu/phosph_ase_sf"/>
</dbReference>
<evidence type="ECO:0000256" key="3">
    <source>
        <dbReference type="ARBA" id="ARBA00022837"/>
    </source>
</evidence>
<dbReference type="HOGENOM" id="CLU_233012_0_0_5"/>
<dbReference type="Gene3D" id="3.60.10.10">
    <property type="entry name" value="Endonuclease/exonuclease/phosphatase"/>
    <property type="match status" value="1"/>
</dbReference>
<dbReference type="InterPro" id="IPR038081">
    <property type="entry name" value="CalX-like_sf"/>
</dbReference>
<dbReference type="SUPFAM" id="SSF56219">
    <property type="entry name" value="DNase I-like"/>
    <property type="match status" value="1"/>
</dbReference>
<evidence type="ECO:0000313" key="5">
    <source>
        <dbReference type="EMBL" id="EGF91483.1"/>
    </source>
</evidence>
<dbReference type="InterPro" id="IPR003644">
    <property type="entry name" value="Calx_beta"/>
</dbReference>
<dbReference type="SUPFAM" id="SSF141072">
    <property type="entry name" value="CalX-like"/>
    <property type="match status" value="4"/>
</dbReference>
<dbReference type="SMART" id="SM00237">
    <property type="entry name" value="Calx_beta"/>
    <property type="match status" value="4"/>
</dbReference>
<evidence type="ECO:0000259" key="4">
    <source>
        <dbReference type="PROSITE" id="PS51841"/>
    </source>
</evidence>
<keyword evidence="6" id="KW-1185">Reference proteome</keyword>
<sequence length="2058" mass="210325">MKFLTQRLGDDAFTSARGAIGDTAGNGLALNSANAGGTWGTLTAVTRQTAATVAPVITAAPAAEAPVNAGIMSAGSTLTAGDIAIVSMNADTNKIFAFVTLVELEAGTVIKFTDNGWLSSNAFRTGEGTMTWTSTGVVTAGTVVTINTTSTTSTASTGTVTDSGDANFSTGGDQIIAYQGADATPTLLFAINNEGNTTWQANAADSNTSALPTGLTNGTNAIALNEVDNAAYSGITSGTKAELLAAIVDPANWTRDDANNLTAPASFTVGGGTVPATVSIDDVTVTEGDAGTQILTFTVTRSNNTGAFSLGYATADDTALAGSDYVAASGTLSFTAGGALTQTVSVTVNGDADIESDESFTVGLSNIIDTIGTASFSDDTGTGTITNNDVPGAGDVAISDITVAEGDSASTIEVTVTRSGGTAAFTVDFATADGTAIESADYDAATGTLSFAENELSKVISITVNGDTTFEGTTPEQFFVNLSGATGTAVITDSQASVTITDSDIPESTLVINEIDSDTPGTDAAEFVELFDGGAGNTSLTGYVVVLYNGSNDLSYAAYDLDGYTTDENGYFVLGNTGVPSVDLVFNGNFLQNGADAVALYYGSASDFPNNSGFGPAQTLIDAIVYDTDDADDTGLLTGLGETVQYNESAGGTPADHALARTPNGEGGFVAQGPTPGTSNDPTPVLTVAVAASSISENGGISTATVTRTGSTASDLVVTLSSDDTGEATVPATVTILAGQTSASFDVTAVDDLDFDGSQTVTVSASAAGHIGEDDTVLVTDDDAANVSIDDVSIAEGNDGTSVLTFTVSRSDTTGAFTLDFATANGSATSGSDYVATSGTLTFATGGDLTQTISVTVNGDLSAEVNETFAVNLSNLVSTEGGAVIADASGTGTIENDDVSYIHEIQGTAFFSPILADAGISAYNVQSVTTVTVEAVVTGIDNAGALQGFFIMEEELDWDLDWHSSEGIFVMTRDDSNNGTAVDTAAAGLEIGEIVQVTAYVIEYQTFENLPRTFLTGATAIVQSNTITTVPTWVLDGSANHAIPNGTLSDDNPDFTDAVDGVGDTFDAENDALDFFETVEGMHVTIPDMVVADGFVEGSNAEVRFKAYSEAHANADQINDRGGYTINDGNVNYGGANNTDGDINPDIVELDFSGAGIGGTAGYHNQLNMGDALGEISGIIDFDFTEVKLYVTQGPSAEAVDQLDDTAPQQDVTTLTHDARSLRVSTFNVENLGGNADQARFDAIAEAIADNLLSPDIICIEEVQDNNGTTNDGTVDASTTWQRIVDAVNLATGKTYQWVDELPVNGAEGGAPGGNIRVGFLYDTARVQLGNLAADATIEERRAYTDRIGDGVRDSGDLIAFSDADVAITTADWTTTRKSLLAEFTFNGNTVYVTANHFPSKGGSDNFWELDQNNSNGNPTNSDWAQRNEVAEDVWSVLDYIADHDLDARLIEGGDFNDFYFYRPLQVATGSVDADGVTRDPSETRLVNLTVSELAPGERYTYAFDGRSQAIDHILSDEELAAVADYDVVHLNTGYSGRTGATNPAISDHDPTLARFDFRNFSEVLTGTTGADLLEGFGGADYLLGGTGNDTMIGGLGNDTFTVDSSGDVVIEASGQGSDAILSAITYSLYGQYIESLSLTGTADINATGNGFGNAITGNAGNNLIDGGSGADTMTGGAGNDTYVVGATSDVVIEAASEGTDTVRSSVTWTLGAHLEALILTGTAAIKGYGNALANALTGNDGVNTLYGGAGDDTFYVQTVGDAVSEATGEGNDLVVASVNFSLAGSQIENLTLTGSALNGTGNGLANTLTGNAGNNLLDGGTGVDSLIGGAGDDTYVVNTTGDVVTEIAAEGSDTVLSSATFTLSNEVEHLTLTGTGNTKATGNALGNILTGNSGNNTLTGLGGNDTYYVQNTADNVVEASGEGTDIIFSTVSYSLTGRYVETLTLTGMDNINATGNGQVNTLVGNDGNNTLNGGGGADILTGGLGSDLFLFGLNSRADTITDFTTDDTIDISAYTLGTETSALVTQVGGNTVINLGSGNIITVTGANQGDVLSHIVW</sequence>
<dbReference type="RefSeq" id="WP_006273685.1">
    <property type="nucleotide sequence ID" value="NZ_GL883078.1"/>
</dbReference>
<dbReference type="InterPro" id="IPR018511">
    <property type="entry name" value="Hemolysin-typ_Ca-bd_CS"/>
</dbReference>
<dbReference type="SUPFAM" id="SSF51120">
    <property type="entry name" value="beta-Roll"/>
    <property type="match status" value="4"/>
</dbReference>
<proteinExistence type="predicted"/>
<keyword evidence="2" id="KW-0677">Repeat</keyword>
<dbReference type="InterPro" id="IPR018247">
    <property type="entry name" value="EF_Hand_1_Ca_BS"/>
</dbReference>
<dbReference type="PANTHER" id="PTHR42834">
    <property type="entry name" value="ENDONUCLEASE/EXONUCLEASE/PHOSPHATASE FAMILY PROTEIN (AFU_ORTHOLOGUE AFUA_3G09210)"/>
    <property type="match status" value="1"/>
</dbReference>
<dbReference type="InterPro" id="IPR011049">
    <property type="entry name" value="Serralysin-like_metalloprot_C"/>
</dbReference>
<protein>
    <submittedName>
        <fullName evidence="5">Hemolysin-type calcium-binding repeat 2 copies family protein</fullName>
    </submittedName>
</protein>
<dbReference type="InterPro" id="IPR001322">
    <property type="entry name" value="Lamin_tail_dom"/>
</dbReference>
<dbReference type="eggNOG" id="COG2374">
    <property type="taxonomic scope" value="Bacteria"/>
</dbReference>
<keyword evidence="1" id="KW-0732">Signal</keyword>
<accession>F4QMP2</accession>
<dbReference type="eggNOG" id="COG5492">
    <property type="taxonomic scope" value="Bacteria"/>
</dbReference>
<dbReference type="STRING" id="715226.ABI_29000"/>
<dbReference type="PANTHER" id="PTHR42834:SF1">
    <property type="entry name" value="ENDONUCLEASE_EXONUCLEASE_PHOSPHATASE FAMILY PROTEIN (AFU_ORTHOLOGUE AFUA_3G09210)"/>
    <property type="match status" value="1"/>
</dbReference>
<feature type="domain" description="LTD" evidence="4">
    <location>
        <begin position="494"/>
        <end position="628"/>
    </location>
</feature>
<dbReference type="Pfam" id="PF03160">
    <property type="entry name" value="Calx-beta"/>
    <property type="match status" value="3"/>
</dbReference>
<gene>
    <name evidence="5" type="ORF">ABI_29000</name>
</gene>
<dbReference type="PRINTS" id="PR00313">
    <property type="entry name" value="CABNDNGRPT"/>
</dbReference>
<dbReference type="OrthoDB" id="7175628at2"/>
<keyword evidence="3" id="KW-0106">Calcium</keyword>
<dbReference type="GO" id="GO:0016020">
    <property type="term" value="C:membrane"/>
    <property type="evidence" value="ECO:0007669"/>
    <property type="project" value="InterPro"/>
</dbReference>
<name>F4QMP2_9CAUL</name>
<dbReference type="GO" id="GO:0005509">
    <property type="term" value="F:calcium ion binding"/>
    <property type="evidence" value="ECO:0007669"/>
    <property type="project" value="InterPro"/>
</dbReference>
<dbReference type="EMBL" id="GL883078">
    <property type="protein sequence ID" value="EGF91483.1"/>
    <property type="molecule type" value="Genomic_DNA"/>
</dbReference>
<dbReference type="eggNOG" id="COG2931">
    <property type="taxonomic scope" value="Bacteria"/>
</dbReference>
<dbReference type="GO" id="GO:0007154">
    <property type="term" value="P:cell communication"/>
    <property type="evidence" value="ECO:0007669"/>
    <property type="project" value="InterPro"/>
</dbReference>
<reference evidence="6" key="1">
    <citation type="submission" date="2011-03" db="EMBL/GenBank/DDBJ databases">
        <title>Draft genome sequence of Brevundimonas diminuta.</title>
        <authorList>
            <person name="Brown P.J.B."/>
            <person name="Buechlein A."/>
            <person name="Hemmerich C."/>
            <person name="Brun Y.V."/>
        </authorList>
    </citation>
    <scope>NUCLEOTIDE SEQUENCE [LARGE SCALE GENOMIC DNA]</scope>
    <source>
        <strain evidence="6">C19</strain>
    </source>
</reference>
<dbReference type="Proteomes" id="UP000006512">
    <property type="component" value="Unassembled WGS sequence"/>
</dbReference>
<dbReference type="InterPro" id="IPR001343">
    <property type="entry name" value="Hemolysn_Ca-bd"/>
</dbReference>
<dbReference type="PROSITE" id="PS00330">
    <property type="entry name" value="HEMOLYSIN_CALCIUM"/>
    <property type="match status" value="1"/>
</dbReference>
<evidence type="ECO:0000313" key="6">
    <source>
        <dbReference type="Proteomes" id="UP000006512"/>
    </source>
</evidence>
<dbReference type="PROSITE" id="PS51841">
    <property type="entry name" value="LTD"/>
    <property type="match status" value="1"/>
</dbReference>
<organism evidence="5 6">
    <name type="scientific">Asticcacaulis biprosthecium C19</name>
    <dbReference type="NCBI Taxonomy" id="715226"/>
    <lineage>
        <taxon>Bacteria</taxon>
        <taxon>Pseudomonadati</taxon>
        <taxon>Pseudomonadota</taxon>
        <taxon>Alphaproteobacteria</taxon>
        <taxon>Caulobacterales</taxon>
        <taxon>Caulobacteraceae</taxon>
        <taxon>Asticcacaulis</taxon>
    </lineage>
</organism>
<dbReference type="Gene3D" id="2.150.10.10">
    <property type="entry name" value="Serralysin-like metalloprotease, C-terminal"/>
    <property type="match status" value="4"/>
</dbReference>
<dbReference type="PROSITE" id="PS00018">
    <property type="entry name" value="EF_HAND_1"/>
    <property type="match status" value="1"/>
</dbReference>